<dbReference type="GO" id="GO:0042597">
    <property type="term" value="C:periplasmic space"/>
    <property type="evidence" value="ECO:0007669"/>
    <property type="project" value="UniProtKB-ARBA"/>
</dbReference>
<dbReference type="OrthoDB" id="9801912at2"/>
<dbReference type="SUPFAM" id="SSF53850">
    <property type="entry name" value="Periplasmic binding protein-like II"/>
    <property type="match status" value="1"/>
</dbReference>
<keyword evidence="3" id="KW-0813">Transport</keyword>
<dbReference type="GO" id="GO:1904680">
    <property type="term" value="F:peptide transmembrane transporter activity"/>
    <property type="evidence" value="ECO:0007669"/>
    <property type="project" value="TreeGrafter"/>
</dbReference>
<name>A0A0D0ZT40_CLOBO</name>
<dbReference type="CDD" id="cd08504">
    <property type="entry name" value="PBP2_OppA"/>
    <property type="match status" value="1"/>
</dbReference>
<evidence type="ECO:0000256" key="5">
    <source>
        <dbReference type="SAM" id="SignalP"/>
    </source>
</evidence>
<dbReference type="InterPro" id="IPR030678">
    <property type="entry name" value="Peptide/Ni-bd"/>
</dbReference>
<reference evidence="7 8" key="1">
    <citation type="submission" date="2014-06" db="EMBL/GenBank/DDBJ databases">
        <title>Genome characterization of distinct group I Clostridium botulinum lineages.</title>
        <authorList>
            <person name="Giordani F."/>
            <person name="Anselmo A."/>
            <person name="Fillo S."/>
            <person name="Palozzi A.M."/>
            <person name="Fortunato A."/>
            <person name="Gentile B."/>
            <person name="Ciammaruconi A."/>
            <person name="Anniballi F."/>
            <person name="De Medici D."/>
            <person name="Lista F."/>
        </authorList>
    </citation>
    <scope>NUCLEOTIDE SEQUENCE [LARGE SCALE GENOMIC DNA]</scope>
    <source>
        <strain evidence="7 8">B2 450</strain>
    </source>
</reference>
<comment type="caution">
    <text evidence="7">The sequence shown here is derived from an EMBL/GenBank/DDBJ whole genome shotgun (WGS) entry which is preliminary data.</text>
</comment>
<feature type="chain" id="PRO_5039397976" evidence="5">
    <location>
        <begin position="23"/>
        <end position="561"/>
    </location>
</feature>
<evidence type="ECO:0000259" key="6">
    <source>
        <dbReference type="Pfam" id="PF00496"/>
    </source>
</evidence>
<evidence type="ECO:0000256" key="4">
    <source>
        <dbReference type="ARBA" id="ARBA00022729"/>
    </source>
</evidence>
<evidence type="ECO:0000256" key="3">
    <source>
        <dbReference type="ARBA" id="ARBA00022448"/>
    </source>
</evidence>
<dbReference type="EMBL" id="JXSU01000008">
    <property type="protein sequence ID" value="KIS21978.1"/>
    <property type="molecule type" value="Genomic_DNA"/>
</dbReference>
<dbReference type="Gene3D" id="3.10.105.10">
    <property type="entry name" value="Dipeptide-binding Protein, Domain 3"/>
    <property type="match status" value="1"/>
</dbReference>
<dbReference type="PATRIC" id="fig|1379739.3.peg.3573"/>
<evidence type="ECO:0000256" key="2">
    <source>
        <dbReference type="ARBA" id="ARBA00005695"/>
    </source>
</evidence>
<dbReference type="RefSeq" id="WP_003483516.1">
    <property type="nucleotide sequence ID" value="NZ_JXSU01000008.1"/>
</dbReference>
<dbReference type="InterPro" id="IPR039424">
    <property type="entry name" value="SBP_5"/>
</dbReference>
<feature type="signal peptide" evidence="5">
    <location>
        <begin position="1"/>
        <end position="22"/>
    </location>
</feature>
<dbReference type="GO" id="GO:0043190">
    <property type="term" value="C:ATP-binding cassette (ABC) transporter complex"/>
    <property type="evidence" value="ECO:0007669"/>
    <property type="project" value="InterPro"/>
</dbReference>
<dbReference type="Pfam" id="PF00496">
    <property type="entry name" value="SBP_bac_5"/>
    <property type="match status" value="1"/>
</dbReference>
<comment type="subcellular location">
    <subcellularLocation>
        <location evidence="1">Cell envelope</location>
    </subcellularLocation>
</comment>
<dbReference type="PROSITE" id="PS51257">
    <property type="entry name" value="PROKAR_LIPOPROTEIN"/>
    <property type="match status" value="1"/>
</dbReference>
<dbReference type="GO" id="GO:0015833">
    <property type="term" value="P:peptide transport"/>
    <property type="evidence" value="ECO:0007669"/>
    <property type="project" value="TreeGrafter"/>
</dbReference>
<dbReference type="HOGENOM" id="CLU_017028_0_4_9"/>
<dbReference type="PANTHER" id="PTHR30290:SF10">
    <property type="entry name" value="PERIPLASMIC OLIGOPEPTIDE-BINDING PROTEIN-RELATED"/>
    <property type="match status" value="1"/>
</dbReference>
<protein>
    <submittedName>
        <fullName evidence="7">Peptide ABC transporter substrate-binding protein</fullName>
    </submittedName>
</protein>
<dbReference type="Gene3D" id="3.40.190.10">
    <property type="entry name" value="Periplasmic binding protein-like II"/>
    <property type="match status" value="1"/>
</dbReference>
<evidence type="ECO:0000313" key="8">
    <source>
        <dbReference type="Proteomes" id="UP000032250"/>
    </source>
</evidence>
<comment type="similarity">
    <text evidence="2">Belongs to the bacterial solute-binding protein 5 family.</text>
</comment>
<dbReference type="PIRSF" id="PIRSF002741">
    <property type="entry name" value="MppA"/>
    <property type="match status" value="1"/>
</dbReference>
<dbReference type="Gene3D" id="3.90.76.10">
    <property type="entry name" value="Dipeptide-binding Protein, Domain 1"/>
    <property type="match status" value="1"/>
</dbReference>
<accession>A0A0D0ZT40</accession>
<dbReference type="GO" id="GO:0030313">
    <property type="term" value="C:cell envelope"/>
    <property type="evidence" value="ECO:0007669"/>
    <property type="project" value="UniProtKB-SubCell"/>
</dbReference>
<dbReference type="AlphaFoldDB" id="A0A0D0ZT40"/>
<feature type="domain" description="Solute-binding protein family 5" evidence="6">
    <location>
        <begin position="87"/>
        <end position="473"/>
    </location>
</feature>
<evidence type="ECO:0000256" key="1">
    <source>
        <dbReference type="ARBA" id="ARBA00004196"/>
    </source>
</evidence>
<dbReference type="PANTHER" id="PTHR30290">
    <property type="entry name" value="PERIPLASMIC BINDING COMPONENT OF ABC TRANSPORTER"/>
    <property type="match status" value="1"/>
</dbReference>
<dbReference type="InterPro" id="IPR000914">
    <property type="entry name" value="SBP_5_dom"/>
</dbReference>
<keyword evidence="4 5" id="KW-0732">Signal</keyword>
<dbReference type="FunFam" id="3.90.76.10:FF:000001">
    <property type="entry name" value="Oligopeptide ABC transporter substrate-binding protein"/>
    <property type="match status" value="1"/>
</dbReference>
<organism evidence="7 8">
    <name type="scientific">Clostridium botulinum B2 450</name>
    <dbReference type="NCBI Taxonomy" id="1379739"/>
    <lineage>
        <taxon>Bacteria</taxon>
        <taxon>Bacillati</taxon>
        <taxon>Bacillota</taxon>
        <taxon>Clostridia</taxon>
        <taxon>Eubacteriales</taxon>
        <taxon>Clostridiaceae</taxon>
        <taxon>Clostridium</taxon>
    </lineage>
</organism>
<dbReference type="Proteomes" id="UP000032250">
    <property type="component" value="Unassembled WGS sequence"/>
</dbReference>
<sequence>MKSKRLLAAVVSCIVLASVALAGCGGKENAAGGKGADKEQYLNMILQEEPKSLDPAKSTDLYSSQVISEVYDGLTRLEVDEKGKDVVKPAGAEKWDVSEDGLKWTFHLRDYEWSDGKKVTAKDYEYGIKRNLDPKTASEYAYLLAPIKNANEYNAGKAKAEEVGVKALDDKTLEINLAGPCAYFLKITYFKLMMPQRQDIVEKYGEKFGTEASNMVFCGPFTIKEWVHANKMELVKNEKYWDAKSVKLNNVHMKIINNESARMQELLNGGIDFSNVQKPEWKEKFKKADKFEVKKVIEPATNIEFFNQKVKLFSNAKVRKAFSLAVNREEVSKTLFKNDFTPAYGFVPPSLQIGDKEFRKEVGEEPIKKLKEENKDPKKLLIEGLKELGMDSDPSKVTVNYLTGSTSDQQKEICEFFQEMYQKALGVKVNIEYVQWPVYMKRINNAEYEISGMAWTGDYDDPMTEFDLWMTGAKALPTNYSNTKYDELIKKAALLPEEKNEERMKLFKEAEQILLYEDAVIAPAVYRARNIYQRKYVKGIMVPQFGSLYDVKYAYTEGREQ</sequence>
<proteinExistence type="inferred from homology"/>
<evidence type="ECO:0000313" key="7">
    <source>
        <dbReference type="EMBL" id="KIS21978.1"/>
    </source>
</evidence>
<gene>
    <name evidence="7" type="ORF">N495_15910</name>
</gene>